<dbReference type="Pfam" id="PF08495">
    <property type="entry name" value="FIST"/>
    <property type="match status" value="1"/>
</dbReference>
<dbReference type="RefSeq" id="WP_344620222.1">
    <property type="nucleotide sequence ID" value="NZ_BAAARV010000124.1"/>
</dbReference>
<dbReference type="SUPFAM" id="SSF55781">
    <property type="entry name" value="GAF domain-like"/>
    <property type="match status" value="1"/>
</dbReference>
<dbReference type="InterPro" id="IPR052155">
    <property type="entry name" value="Biofilm_reg_signaling"/>
</dbReference>
<dbReference type="PANTHER" id="PTHR44757:SF2">
    <property type="entry name" value="BIOFILM ARCHITECTURE MAINTENANCE PROTEIN MBAA"/>
    <property type="match status" value="1"/>
</dbReference>
<dbReference type="InterPro" id="IPR035919">
    <property type="entry name" value="EAL_sf"/>
</dbReference>
<reference evidence="3 4" key="1">
    <citation type="journal article" date="2019" name="Int. J. Syst. Evol. Microbiol.">
        <title>The Global Catalogue of Microorganisms (GCM) 10K type strain sequencing project: providing services to taxonomists for standard genome sequencing and annotation.</title>
        <authorList>
            <consortium name="The Broad Institute Genomics Platform"/>
            <consortium name="The Broad Institute Genome Sequencing Center for Infectious Disease"/>
            <person name="Wu L."/>
            <person name="Ma J."/>
        </authorList>
    </citation>
    <scope>NUCLEOTIDE SEQUENCE [LARGE SCALE GENOMIC DNA]</scope>
    <source>
        <strain evidence="3 4">JCM 3272</strain>
    </source>
</reference>
<organism evidence="3 4">
    <name type="scientific">Dactylosporangium salmoneum</name>
    <dbReference type="NCBI Taxonomy" id="53361"/>
    <lineage>
        <taxon>Bacteria</taxon>
        <taxon>Bacillati</taxon>
        <taxon>Actinomycetota</taxon>
        <taxon>Actinomycetes</taxon>
        <taxon>Micromonosporales</taxon>
        <taxon>Micromonosporaceae</taxon>
        <taxon>Dactylosporangium</taxon>
    </lineage>
</organism>
<protein>
    <recommendedName>
        <fullName evidence="5">Diguanylate cyclase (GGDEF)-like protein</fullName>
    </recommendedName>
</protein>
<dbReference type="SUPFAM" id="SSF55073">
    <property type="entry name" value="Nucleotide cyclase"/>
    <property type="match status" value="1"/>
</dbReference>
<dbReference type="PROSITE" id="PS50883">
    <property type="entry name" value="EAL"/>
    <property type="match status" value="1"/>
</dbReference>
<dbReference type="NCBIfam" id="TIGR00254">
    <property type="entry name" value="GGDEF"/>
    <property type="match status" value="1"/>
</dbReference>
<dbReference type="InterPro" id="IPR001633">
    <property type="entry name" value="EAL_dom"/>
</dbReference>
<evidence type="ECO:0000313" key="3">
    <source>
        <dbReference type="EMBL" id="GAA2391827.1"/>
    </source>
</evidence>
<dbReference type="Gene3D" id="3.30.450.40">
    <property type="match status" value="1"/>
</dbReference>
<dbReference type="PANTHER" id="PTHR44757">
    <property type="entry name" value="DIGUANYLATE CYCLASE DGCP"/>
    <property type="match status" value="1"/>
</dbReference>
<gene>
    <name evidence="3" type="ORF">GCM10010170_104370</name>
</gene>
<sequence length="904" mass="93889">MSSTSERWFGAGHSTAADSAKAGVEATAAALEGRRPAAVFVFCSGGHDPAAVLAGVRAEAGPDAVVAGGTGFGELTPAGATQHGVAVAALGGEGFTVRAHAAGIGELGARAAGAEAARVMAGLDAPHAALLLLSDGTAVGPQEVVRGAYSVVGAAVPLVGGLTSDSRQLCGDQVLTNSVVGVALGSDRPIGIGIAHGWRRIEPPLVVTRSGEGRIYEFDGEPALDVLMRRCGGSGTADELFQGGVNLRPLGLSRRSGEDIRSLHAGDDQERSVFGTTEIPQGALVWLMEGEHDELVAGAGTAPEERQMLQGMAQMLGAALRSIRALAAERTLWAERERETRLVEALLTIQRAISSRRPLQEILDLTTAGAAELLGGAHVALVLTDPQPRVASNFAGDWTDERHREAARSAMAAGDLRVQEVPGGVVIAAPVQVTGGTAGSLVACLDGPAGHRPDQLAAFAQQVGLALTDARTVEQVHEAHRDHVTGLPNRALFLRIFHEHPDSGVLFIDLDRFKAVNDSLGHDAGDQLLAAVAERIRGCVRAADTVARLGGDEFAVLLADADATAAVAAGGRIIAAVREPFRLLGRSVYIGASVGAALPGAAGAAPDELLDSADLAMYRAKKEGPGRVVVYEPAMREAALDYLSLRGDLQRALAEGEFGLQYQPLIRLDDEGPGAVVGVEALLRWNSPSRGTVPPADFLPIAEESGLIADIGQWVLATAARQVAVWRRGRPGLTLNVNVSGHELVRPGFAAQVTRSPAAAGLPTSAVTLELTESVLMSDPRAAVAALTDLRALGVQLSIDDFGTGYSSLAYLRELPVDELKVDRAFIARAELTGRDLALVSTIMELGHILGLRVVAEGIENQAQLDAVRRLGCALGQGFHLYRPMDPAQLPALLVPPAALSPAA</sequence>
<comment type="caution">
    <text evidence="3">The sequence shown here is derived from an EMBL/GenBank/DDBJ whole genome shotgun (WGS) entry which is preliminary data.</text>
</comment>
<keyword evidence="4" id="KW-1185">Reference proteome</keyword>
<evidence type="ECO:0000259" key="2">
    <source>
        <dbReference type="PROSITE" id="PS50887"/>
    </source>
</evidence>
<dbReference type="Pfam" id="PF00563">
    <property type="entry name" value="EAL"/>
    <property type="match status" value="1"/>
</dbReference>
<dbReference type="InterPro" id="IPR019494">
    <property type="entry name" value="FIST_C"/>
</dbReference>
<dbReference type="SMART" id="SM00267">
    <property type="entry name" value="GGDEF"/>
    <property type="match status" value="1"/>
</dbReference>
<dbReference type="InterPro" id="IPR029016">
    <property type="entry name" value="GAF-like_dom_sf"/>
</dbReference>
<dbReference type="InterPro" id="IPR013702">
    <property type="entry name" value="FIST_domain_N"/>
</dbReference>
<feature type="domain" description="EAL" evidence="1">
    <location>
        <begin position="642"/>
        <end position="898"/>
    </location>
</feature>
<evidence type="ECO:0008006" key="5">
    <source>
        <dbReference type="Google" id="ProtNLM"/>
    </source>
</evidence>
<dbReference type="InterPro" id="IPR000160">
    <property type="entry name" value="GGDEF_dom"/>
</dbReference>
<dbReference type="SUPFAM" id="SSF141868">
    <property type="entry name" value="EAL domain-like"/>
    <property type="match status" value="1"/>
</dbReference>
<evidence type="ECO:0000259" key="1">
    <source>
        <dbReference type="PROSITE" id="PS50883"/>
    </source>
</evidence>
<evidence type="ECO:0000313" key="4">
    <source>
        <dbReference type="Proteomes" id="UP001501444"/>
    </source>
</evidence>
<dbReference type="Pfam" id="PF00990">
    <property type="entry name" value="GGDEF"/>
    <property type="match status" value="1"/>
</dbReference>
<dbReference type="PROSITE" id="PS50887">
    <property type="entry name" value="GGDEF"/>
    <property type="match status" value="1"/>
</dbReference>
<dbReference type="Pfam" id="PF10442">
    <property type="entry name" value="FIST_C"/>
    <property type="match status" value="1"/>
</dbReference>
<dbReference type="InterPro" id="IPR043128">
    <property type="entry name" value="Rev_trsase/Diguanyl_cyclase"/>
</dbReference>
<dbReference type="SMART" id="SM00897">
    <property type="entry name" value="FIST"/>
    <property type="match status" value="1"/>
</dbReference>
<dbReference type="Proteomes" id="UP001501444">
    <property type="component" value="Unassembled WGS sequence"/>
</dbReference>
<dbReference type="SMART" id="SM00052">
    <property type="entry name" value="EAL"/>
    <property type="match status" value="1"/>
</dbReference>
<accession>A0ABN3I046</accession>
<name>A0ABN3I046_9ACTN</name>
<dbReference type="CDD" id="cd01948">
    <property type="entry name" value="EAL"/>
    <property type="match status" value="1"/>
</dbReference>
<dbReference type="Gene3D" id="3.20.20.450">
    <property type="entry name" value="EAL domain"/>
    <property type="match status" value="1"/>
</dbReference>
<feature type="domain" description="GGDEF" evidence="2">
    <location>
        <begin position="501"/>
        <end position="633"/>
    </location>
</feature>
<dbReference type="Gene3D" id="3.30.70.270">
    <property type="match status" value="1"/>
</dbReference>
<dbReference type="EMBL" id="BAAARV010000124">
    <property type="protein sequence ID" value="GAA2391827.1"/>
    <property type="molecule type" value="Genomic_DNA"/>
</dbReference>
<proteinExistence type="predicted"/>
<dbReference type="CDD" id="cd01949">
    <property type="entry name" value="GGDEF"/>
    <property type="match status" value="1"/>
</dbReference>
<dbReference type="InterPro" id="IPR029787">
    <property type="entry name" value="Nucleotide_cyclase"/>
</dbReference>